<proteinExistence type="predicted"/>
<organism evidence="2 3">
    <name type="scientific">Streptomyces demainii</name>
    <dbReference type="NCBI Taxonomy" id="588122"/>
    <lineage>
        <taxon>Bacteria</taxon>
        <taxon>Bacillati</taxon>
        <taxon>Actinomycetota</taxon>
        <taxon>Actinomycetes</taxon>
        <taxon>Kitasatosporales</taxon>
        <taxon>Streptomycetaceae</taxon>
        <taxon>Streptomyces</taxon>
    </lineage>
</organism>
<comment type="caution">
    <text evidence="2">The sequence shown here is derived from an EMBL/GenBank/DDBJ whole genome shotgun (WGS) entry which is preliminary data.</text>
</comment>
<dbReference type="EMBL" id="JAURUE010000001">
    <property type="protein sequence ID" value="MDP9610321.1"/>
    <property type="molecule type" value="Genomic_DNA"/>
</dbReference>
<evidence type="ECO:0000313" key="2">
    <source>
        <dbReference type="EMBL" id="MDP9610321.1"/>
    </source>
</evidence>
<sequence>MSAVEHRAAAGLRPGVAAPARRRRPGARTAPGPGGRETTGPRTRGMEGSRRT</sequence>
<gene>
    <name evidence="2" type="ORF">JOF35_002598</name>
</gene>
<name>A0ABT9KPH1_9ACTN</name>
<protein>
    <submittedName>
        <fullName evidence="2">Uncharacterized protein</fullName>
    </submittedName>
</protein>
<keyword evidence="3" id="KW-1185">Reference proteome</keyword>
<reference evidence="2 3" key="1">
    <citation type="submission" date="2023-07" db="EMBL/GenBank/DDBJ databases">
        <title>Sequencing the genomes of 1000 actinobacteria strains.</title>
        <authorList>
            <person name="Klenk H.-P."/>
        </authorList>
    </citation>
    <scope>NUCLEOTIDE SEQUENCE [LARGE SCALE GENOMIC DNA]</scope>
    <source>
        <strain evidence="2 3">DSM 41600</strain>
    </source>
</reference>
<feature type="compositionally biased region" description="Low complexity" evidence="1">
    <location>
        <begin position="9"/>
        <end position="19"/>
    </location>
</feature>
<accession>A0ABT9KPH1</accession>
<evidence type="ECO:0000256" key="1">
    <source>
        <dbReference type="SAM" id="MobiDB-lite"/>
    </source>
</evidence>
<dbReference type="Proteomes" id="UP001234880">
    <property type="component" value="Unassembled WGS sequence"/>
</dbReference>
<feature type="region of interest" description="Disordered" evidence="1">
    <location>
        <begin position="1"/>
        <end position="52"/>
    </location>
</feature>
<evidence type="ECO:0000313" key="3">
    <source>
        <dbReference type="Proteomes" id="UP001234880"/>
    </source>
</evidence>